<comment type="subcellular location">
    <subcellularLocation>
        <location evidence="11 12">Cell membrane</location>
        <topology evidence="11 12">Multi-pass membrane protein</topology>
    </subcellularLocation>
    <subcellularLocation>
        <location evidence="1">Membrane</location>
        <topology evidence="1">Multi-pass membrane protein</topology>
    </subcellularLocation>
</comment>
<keyword evidence="4 11" id="KW-0138">CF(0)</keyword>
<dbReference type="HAMAP" id="MF_01393">
    <property type="entry name" value="ATP_synth_a_bact"/>
    <property type="match status" value="1"/>
</dbReference>
<evidence type="ECO:0000256" key="7">
    <source>
        <dbReference type="ARBA" id="ARBA00022989"/>
    </source>
</evidence>
<dbReference type="PRINTS" id="PR00123">
    <property type="entry name" value="ATPASEA"/>
</dbReference>
<keyword evidence="5 11" id="KW-0812">Transmembrane</keyword>
<evidence type="ECO:0000256" key="5">
    <source>
        <dbReference type="ARBA" id="ARBA00022692"/>
    </source>
</evidence>
<comment type="function">
    <text evidence="11 12">Key component of the proton channel; it plays a direct role in the translocation of protons across the membrane.</text>
</comment>
<dbReference type="CDD" id="cd00310">
    <property type="entry name" value="ATP-synt_Fo_a_6"/>
    <property type="match status" value="1"/>
</dbReference>
<organism evidence="13 14">
    <name type="scientific">Svornostia abyssi</name>
    <dbReference type="NCBI Taxonomy" id="2898438"/>
    <lineage>
        <taxon>Bacteria</taxon>
        <taxon>Bacillati</taxon>
        <taxon>Actinomycetota</taxon>
        <taxon>Thermoleophilia</taxon>
        <taxon>Solirubrobacterales</taxon>
        <taxon>Baekduiaceae</taxon>
        <taxon>Svornostia</taxon>
    </lineage>
</organism>
<dbReference type="InterPro" id="IPR000568">
    <property type="entry name" value="ATP_synth_F0_asu"/>
</dbReference>
<keyword evidence="3 11" id="KW-0813">Transport</keyword>
<gene>
    <name evidence="11 13" type="primary">atpB</name>
    <name evidence="13" type="ORF">LRS13_12085</name>
</gene>
<accession>A0ABY5PNA4</accession>
<name>A0ABY5PNA4_9ACTN</name>
<dbReference type="Proteomes" id="UP001058860">
    <property type="component" value="Chromosome"/>
</dbReference>
<keyword evidence="10 11" id="KW-0066">ATP synthesis</keyword>
<keyword evidence="7 11" id="KW-1133">Transmembrane helix</keyword>
<evidence type="ECO:0000313" key="13">
    <source>
        <dbReference type="EMBL" id="UUY06211.1"/>
    </source>
</evidence>
<dbReference type="InterPro" id="IPR023011">
    <property type="entry name" value="ATP_synth_F0_asu_AS"/>
</dbReference>
<comment type="similarity">
    <text evidence="2 11 12">Belongs to the ATPase A chain family.</text>
</comment>
<feature type="transmembrane region" description="Helical" evidence="11">
    <location>
        <begin position="277"/>
        <end position="297"/>
    </location>
</feature>
<feature type="transmembrane region" description="Helical" evidence="11">
    <location>
        <begin position="248"/>
        <end position="271"/>
    </location>
</feature>
<dbReference type="PROSITE" id="PS00449">
    <property type="entry name" value="ATPASE_A"/>
    <property type="match status" value="1"/>
</dbReference>
<evidence type="ECO:0000256" key="2">
    <source>
        <dbReference type="ARBA" id="ARBA00006810"/>
    </source>
</evidence>
<evidence type="ECO:0000256" key="10">
    <source>
        <dbReference type="ARBA" id="ARBA00023310"/>
    </source>
</evidence>
<evidence type="ECO:0000256" key="1">
    <source>
        <dbReference type="ARBA" id="ARBA00004141"/>
    </source>
</evidence>
<dbReference type="InterPro" id="IPR045083">
    <property type="entry name" value="ATP_synth_F0_asu_bact/mt"/>
</dbReference>
<sequence length="300" mass="32638">MTTRLKVFTSFFVLFGLTLILFAITGSAGKNEEFAPVDEFRLEAWIPINEGGAVDLSITKAVMYLIIAGILTVGTMLFIANRMEARPNRTQTAVESLFTLMRDNITRGNMDDQMARKWFPFIGAIFLFIWYSNLIGYIPLPTSTAHTVEVFGVEMPTFALYAATANISVPLVLTLVVWFAYHIQGVKAKGLIPYVKGWVPAGSPGPLVIPIFFIEVISHFVRIISLSVRLFANILAGHLLILFMGGGLAVLLGVAALGVITAPVAVAFFLFEVGLVATLQAFIFATLTAIYLGGAVAEDH</sequence>
<dbReference type="PANTHER" id="PTHR11410">
    <property type="entry name" value="ATP SYNTHASE SUBUNIT A"/>
    <property type="match status" value="1"/>
</dbReference>
<keyword evidence="6 11" id="KW-0375">Hydrogen ion transport</keyword>
<keyword evidence="8 11" id="KW-0406">Ion transport</keyword>
<dbReference type="PANTHER" id="PTHR11410:SF0">
    <property type="entry name" value="ATP SYNTHASE SUBUNIT A"/>
    <property type="match status" value="1"/>
</dbReference>
<dbReference type="Gene3D" id="1.20.120.220">
    <property type="entry name" value="ATP synthase, F0 complex, subunit A"/>
    <property type="match status" value="1"/>
</dbReference>
<feature type="transmembrane region" description="Helical" evidence="11">
    <location>
        <begin position="220"/>
        <end position="241"/>
    </location>
</feature>
<proteinExistence type="inferred from homology"/>
<keyword evidence="9 11" id="KW-0472">Membrane</keyword>
<keyword evidence="14" id="KW-1185">Reference proteome</keyword>
<feature type="transmembrane region" description="Helical" evidence="11">
    <location>
        <begin position="158"/>
        <end position="181"/>
    </location>
</feature>
<feature type="transmembrane region" description="Helical" evidence="11">
    <location>
        <begin position="118"/>
        <end position="138"/>
    </location>
</feature>
<keyword evidence="11" id="KW-1003">Cell membrane</keyword>
<reference evidence="14" key="1">
    <citation type="submission" date="2021-11" db="EMBL/GenBank/DDBJ databases">
        <title>Cultivation dependent microbiological survey of springs from the worlds oldest radium mine currently devoted to the extraction of radon-saturated water.</title>
        <authorList>
            <person name="Kapinusova G."/>
            <person name="Smrhova T."/>
            <person name="Strejcek M."/>
            <person name="Suman J."/>
            <person name="Jani K."/>
            <person name="Pajer P."/>
            <person name="Uhlik O."/>
        </authorList>
    </citation>
    <scope>NUCLEOTIDE SEQUENCE [LARGE SCALE GENOMIC DNA]</scope>
    <source>
        <strain evidence="14">J379</strain>
    </source>
</reference>
<feature type="transmembrane region" description="Helical" evidence="11">
    <location>
        <begin position="193"/>
        <end position="214"/>
    </location>
</feature>
<evidence type="ECO:0000313" key="14">
    <source>
        <dbReference type="Proteomes" id="UP001058860"/>
    </source>
</evidence>
<evidence type="ECO:0000256" key="9">
    <source>
        <dbReference type="ARBA" id="ARBA00023136"/>
    </source>
</evidence>
<evidence type="ECO:0000256" key="8">
    <source>
        <dbReference type="ARBA" id="ARBA00023065"/>
    </source>
</evidence>
<evidence type="ECO:0000256" key="6">
    <source>
        <dbReference type="ARBA" id="ARBA00022781"/>
    </source>
</evidence>
<evidence type="ECO:0000256" key="11">
    <source>
        <dbReference type="HAMAP-Rule" id="MF_01393"/>
    </source>
</evidence>
<evidence type="ECO:0000256" key="3">
    <source>
        <dbReference type="ARBA" id="ARBA00022448"/>
    </source>
</evidence>
<dbReference type="Pfam" id="PF00119">
    <property type="entry name" value="ATP-synt_A"/>
    <property type="match status" value="1"/>
</dbReference>
<protein>
    <recommendedName>
        <fullName evidence="11 12">ATP synthase subunit a</fullName>
    </recommendedName>
    <alternativeName>
        <fullName evidence="11">ATP synthase F0 sector subunit a</fullName>
    </alternativeName>
    <alternativeName>
        <fullName evidence="11">F-ATPase subunit 6</fullName>
    </alternativeName>
</protein>
<dbReference type="NCBIfam" id="TIGR01131">
    <property type="entry name" value="ATP_synt_6_or_A"/>
    <property type="match status" value="1"/>
</dbReference>
<dbReference type="RefSeq" id="WP_353866637.1">
    <property type="nucleotide sequence ID" value="NZ_CP088295.1"/>
</dbReference>
<evidence type="ECO:0000256" key="12">
    <source>
        <dbReference type="RuleBase" id="RU000483"/>
    </source>
</evidence>
<dbReference type="InterPro" id="IPR035908">
    <property type="entry name" value="F0_ATP_A_sf"/>
</dbReference>
<feature type="transmembrane region" description="Helical" evidence="11">
    <location>
        <begin position="61"/>
        <end position="80"/>
    </location>
</feature>
<evidence type="ECO:0000256" key="4">
    <source>
        <dbReference type="ARBA" id="ARBA00022547"/>
    </source>
</evidence>
<dbReference type="SUPFAM" id="SSF81336">
    <property type="entry name" value="F1F0 ATP synthase subunit A"/>
    <property type="match status" value="1"/>
</dbReference>
<dbReference type="EMBL" id="CP088295">
    <property type="protein sequence ID" value="UUY06211.1"/>
    <property type="molecule type" value="Genomic_DNA"/>
</dbReference>